<dbReference type="InterPro" id="IPR035965">
    <property type="entry name" value="PAS-like_dom_sf"/>
</dbReference>
<proteinExistence type="predicted"/>
<keyword evidence="5" id="KW-0949">S-adenosyl-L-methionine</keyword>
<evidence type="ECO:0000256" key="3">
    <source>
        <dbReference type="ARBA" id="ARBA00022603"/>
    </source>
</evidence>
<keyword evidence="6" id="KW-0378">Hydrolase</keyword>
<dbReference type="SMART" id="SM00138">
    <property type="entry name" value="MeTrc"/>
    <property type="match status" value="1"/>
</dbReference>
<feature type="compositionally biased region" description="Polar residues" evidence="8">
    <location>
        <begin position="1"/>
        <end position="15"/>
    </location>
</feature>
<keyword evidence="6" id="KW-0145">Chemotaxis</keyword>
<feature type="domain" description="PAC" evidence="9">
    <location>
        <begin position="848"/>
        <end position="898"/>
    </location>
</feature>
<sequence>MSSPKQPTTQLNSDQAAHPVEDAAAATTLAHLSRKPSGVGVVPAGSEEDRFTVVAMGGSAGALEAFERFFQHLPSHTGLAYVVVTHLSPTQDGELAQVIQHFTTMPVLEAKDGMRVRPNHVYVIPPKHDLSLLHGVLYLLKPTHTPRHRLPIDFFLQSLAKDVRERAVCIIFSGMGADGSLGLKLVMENFGMVMVQDPETAVYDSMPRAAMATEFVDFVLAPEMMPAKLLDYVERPLLGRPPRPSENRDDTTSKPAHALQKIFLLIRSQTGHDFSYYKRNTVFRRIERRMNAHQIKEFTHYARYLQENPHEVEQLFRELLIGVTKFFRDHEAFEHLKTHLRPVLQRKETDSTIRVWAPGCSTGEEAYSLAMLLLECLDAVDPSRYLKIQLFATDISAESIDFARNGLYPENIAADVSPERLERFFQKVDGRYQIRKEVRDLVVFALHNINKDAPFTKLDLLCCRNLLIYLSGELQENLLPVFHYALNPNGILFLGPSENITGFQDLFQPLDMKWKISRRTETAASLPRLANFPFSLSSHPMASPVPPVLTPTSAAARRDGGPFASLVQRELLRAYAPPAVVINSKGEILYVNGRTGKYLEPAPGMSGMNLFEMAREELNFEISGAVYRATQSREDVVVENVRVRTDTGLQVLRLSVRHLGETDSLTGLLLVVFEDQPTPRRLRLGKQSTSLEQRNDVASALEKELQYTKHRLQTTIEEMESSLEELKSTNEELQSANEELQSTNEEAMTNKEEMQSLNEELLTLNMQYMARTEELTQSANDMKNLLDATEIAIIFLDNDMLVKRFTPPVGRIINLMPSDVGRPLMHFASNLRYEHLIRDVQQVLSRLTSLEANIQTVNGQWYTMRILPYRTLDNYISGAVITFTEITSLKQMEQQLQESARFAASIHEAVREPQLTLDQHLRVLTASRSFADAFREPSDQLPGKPLISLNGGAWDKLALRHQLHQLLDPKSEQMEFNDLLLDMVLPEIGQRQVVLYGRRLLHQGQPTNQVLLGVKAIVEGAAL</sequence>
<keyword evidence="3" id="KW-0489">Methyltransferase</keyword>
<dbReference type="InterPro" id="IPR000780">
    <property type="entry name" value="CheR_MeTrfase"/>
</dbReference>
<comment type="catalytic activity">
    <reaction evidence="1">
        <text>L-glutamyl-[protein] + S-adenosyl-L-methionine = [protein]-L-glutamate 5-O-methyl ester + S-adenosyl-L-homocysteine</text>
        <dbReference type="Rhea" id="RHEA:24452"/>
        <dbReference type="Rhea" id="RHEA-COMP:10208"/>
        <dbReference type="Rhea" id="RHEA-COMP:10311"/>
        <dbReference type="ChEBI" id="CHEBI:29973"/>
        <dbReference type="ChEBI" id="CHEBI:57856"/>
        <dbReference type="ChEBI" id="CHEBI:59789"/>
        <dbReference type="ChEBI" id="CHEBI:82795"/>
        <dbReference type="EC" id="2.1.1.80"/>
    </reaction>
</comment>
<dbReference type="Proteomes" id="UP000622017">
    <property type="component" value="Unassembled WGS sequence"/>
</dbReference>
<dbReference type="InterPro" id="IPR000673">
    <property type="entry name" value="Sig_transdc_resp-reg_Me-estase"/>
</dbReference>
<dbReference type="CDD" id="cd16434">
    <property type="entry name" value="CheB-CheR_fusion"/>
    <property type="match status" value="1"/>
</dbReference>
<dbReference type="SUPFAM" id="SSF55785">
    <property type="entry name" value="PYP-like sensor domain (PAS domain)"/>
    <property type="match status" value="2"/>
</dbReference>
<feature type="active site" evidence="6">
    <location>
        <position position="86"/>
    </location>
</feature>
<dbReference type="EMBL" id="JACSCY010000002">
    <property type="protein sequence ID" value="MBC6609936.1"/>
    <property type="molecule type" value="Genomic_DNA"/>
</dbReference>
<evidence type="ECO:0000256" key="5">
    <source>
        <dbReference type="ARBA" id="ARBA00022691"/>
    </source>
</evidence>
<keyword evidence="7" id="KW-0175">Coiled coil</keyword>
<dbReference type="Pfam" id="PF01739">
    <property type="entry name" value="CheR"/>
    <property type="match status" value="1"/>
</dbReference>
<dbReference type="Pfam" id="PF01339">
    <property type="entry name" value="CheB_methylest"/>
    <property type="match status" value="1"/>
</dbReference>
<dbReference type="InterPro" id="IPR036804">
    <property type="entry name" value="CheR_N_sf"/>
</dbReference>
<dbReference type="InterPro" id="IPR022641">
    <property type="entry name" value="CheR_N"/>
</dbReference>
<dbReference type="PROSITE" id="PS50113">
    <property type="entry name" value="PAC"/>
    <property type="match status" value="1"/>
</dbReference>
<evidence type="ECO:0000256" key="2">
    <source>
        <dbReference type="ARBA" id="ARBA00012534"/>
    </source>
</evidence>
<evidence type="ECO:0000256" key="8">
    <source>
        <dbReference type="SAM" id="MobiDB-lite"/>
    </source>
</evidence>
<feature type="coiled-coil region" evidence="7">
    <location>
        <begin position="709"/>
        <end position="764"/>
    </location>
</feature>
<evidence type="ECO:0000256" key="7">
    <source>
        <dbReference type="SAM" id="Coils"/>
    </source>
</evidence>
<dbReference type="RefSeq" id="WP_187318241.1">
    <property type="nucleotide sequence ID" value="NZ_JACSCY010000002.1"/>
</dbReference>
<evidence type="ECO:0000313" key="13">
    <source>
        <dbReference type="Proteomes" id="UP000622017"/>
    </source>
</evidence>
<keyword evidence="13" id="KW-1185">Reference proteome</keyword>
<dbReference type="InterPro" id="IPR050903">
    <property type="entry name" value="Bact_Chemotaxis_MeTrfase"/>
</dbReference>
<dbReference type="PRINTS" id="PR00996">
    <property type="entry name" value="CHERMTFRASE"/>
</dbReference>
<dbReference type="PANTHER" id="PTHR24422">
    <property type="entry name" value="CHEMOTAXIS PROTEIN METHYLTRANSFERASE"/>
    <property type="match status" value="1"/>
</dbReference>
<dbReference type="Gene3D" id="3.40.50.150">
    <property type="entry name" value="Vaccinia Virus protein VP39"/>
    <property type="match status" value="1"/>
</dbReference>
<feature type="domain" description="CheB-type methylesterase" evidence="10">
    <location>
        <begin position="43"/>
        <end position="236"/>
    </location>
</feature>
<evidence type="ECO:0000313" key="12">
    <source>
        <dbReference type="EMBL" id="MBC6609936.1"/>
    </source>
</evidence>
<feature type="active site" evidence="6">
    <location>
        <position position="178"/>
    </location>
</feature>
<dbReference type="SMART" id="SM00091">
    <property type="entry name" value="PAS"/>
    <property type="match status" value="3"/>
</dbReference>
<dbReference type="SUPFAM" id="SSF47757">
    <property type="entry name" value="Chemotaxis receptor methyltransferase CheR, N-terminal domain"/>
    <property type="match status" value="1"/>
</dbReference>
<dbReference type="PROSITE" id="PS50122">
    <property type="entry name" value="CHEB"/>
    <property type="match status" value="1"/>
</dbReference>
<feature type="active site" evidence="6">
    <location>
        <position position="59"/>
    </location>
</feature>
<evidence type="ECO:0000259" key="11">
    <source>
        <dbReference type="PROSITE" id="PS50123"/>
    </source>
</evidence>
<evidence type="ECO:0000256" key="6">
    <source>
        <dbReference type="PROSITE-ProRule" id="PRU00050"/>
    </source>
</evidence>
<evidence type="ECO:0000256" key="1">
    <source>
        <dbReference type="ARBA" id="ARBA00001541"/>
    </source>
</evidence>
<comment type="caution">
    <text evidence="12">The sequence shown here is derived from an EMBL/GenBank/DDBJ whole genome shotgun (WGS) entry which is preliminary data.</text>
</comment>
<dbReference type="Gene3D" id="3.40.50.180">
    <property type="entry name" value="Methylesterase CheB, C-terminal domain"/>
    <property type="match status" value="1"/>
</dbReference>
<dbReference type="PROSITE" id="PS50123">
    <property type="entry name" value="CHER"/>
    <property type="match status" value="1"/>
</dbReference>
<organism evidence="12 13">
    <name type="scientific">Hymenobacter citatus</name>
    <dbReference type="NCBI Taxonomy" id="2763506"/>
    <lineage>
        <taxon>Bacteria</taxon>
        <taxon>Pseudomonadati</taxon>
        <taxon>Bacteroidota</taxon>
        <taxon>Cytophagia</taxon>
        <taxon>Cytophagales</taxon>
        <taxon>Hymenobacteraceae</taxon>
        <taxon>Hymenobacter</taxon>
    </lineage>
</organism>
<dbReference type="InterPro" id="IPR000700">
    <property type="entry name" value="PAS-assoc_C"/>
</dbReference>
<dbReference type="InterPro" id="IPR035909">
    <property type="entry name" value="CheB_C"/>
</dbReference>
<evidence type="ECO:0000256" key="4">
    <source>
        <dbReference type="ARBA" id="ARBA00022679"/>
    </source>
</evidence>
<keyword evidence="4" id="KW-0808">Transferase</keyword>
<dbReference type="Gene3D" id="1.10.155.10">
    <property type="entry name" value="Chemotaxis receptor methyltransferase CheR, N-terminal domain"/>
    <property type="match status" value="1"/>
</dbReference>
<dbReference type="PANTHER" id="PTHR24422:SF27">
    <property type="entry name" value="PROTEIN-GLUTAMATE O-METHYLTRANSFERASE"/>
    <property type="match status" value="1"/>
</dbReference>
<protein>
    <recommendedName>
        <fullName evidence="2">protein-glutamate O-methyltransferase</fullName>
        <ecNumber evidence="2">2.1.1.80</ecNumber>
    </recommendedName>
</protein>
<evidence type="ECO:0000259" key="10">
    <source>
        <dbReference type="PROSITE" id="PS50122"/>
    </source>
</evidence>
<dbReference type="SUPFAM" id="SSF52738">
    <property type="entry name" value="Methylesterase CheB, C-terminal domain"/>
    <property type="match status" value="1"/>
</dbReference>
<dbReference type="Pfam" id="PF03705">
    <property type="entry name" value="CheR_N"/>
    <property type="match status" value="1"/>
</dbReference>
<dbReference type="InterPro" id="IPR029063">
    <property type="entry name" value="SAM-dependent_MTases_sf"/>
</dbReference>
<evidence type="ECO:0000259" key="9">
    <source>
        <dbReference type="PROSITE" id="PS50113"/>
    </source>
</evidence>
<feature type="domain" description="CheR-type methyltransferase" evidence="11">
    <location>
        <begin position="259"/>
        <end position="508"/>
    </location>
</feature>
<dbReference type="Pfam" id="PF13596">
    <property type="entry name" value="PAS_10"/>
    <property type="match status" value="1"/>
</dbReference>
<name>A0ABR7MFV7_9BACT</name>
<reference evidence="12 13" key="1">
    <citation type="submission" date="2020-08" db="EMBL/GenBank/DDBJ databases">
        <title>Hymenobacter sp.</title>
        <authorList>
            <person name="Kim M.K."/>
        </authorList>
    </citation>
    <scope>NUCLEOTIDE SEQUENCE [LARGE SCALE GENOMIC DNA]</scope>
    <source>
        <strain evidence="12 13">BT507</strain>
    </source>
</reference>
<dbReference type="SUPFAM" id="SSF53335">
    <property type="entry name" value="S-adenosyl-L-methionine-dependent methyltransferases"/>
    <property type="match status" value="1"/>
</dbReference>
<feature type="region of interest" description="Disordered" evidence="8">
    <location>
        <begin position="1"/>
        <end position="24"/>
    </location>
</feature>
<accession>A0ABR7MFV7</accession>
<dbReference type="InterPro" id="IPR022642">
    <property type="entry name" value="CheR_C"/>
</dbReference>
<dbReference type="InterPro" id="IPR000014">
    <property type="entry name" value="PAS"/>
</dbReference>
<dbReference type="Gene3D" id="3.30.450.20">
    <property type="entry name" value="PAS domain"/>
    <property type="match status" value="1"/>
</dbReference>
<dbReference type="EC" id="2.1.1.80" evidence="2"/>
<gene>
    <name evidence="12" type="ORF">H8B15_03315</name>
</gene>